<dbReference type="InterPro" id="IPR036942">
    <property type="entry name" value="Beta-barrel_TonB_sf"/>
</dbReference>
<feature type="domain" description="TonB-dependent receptor-like beta-barrel" evidence="5">
    <location>
        <begin position="440"/>
        <end position="934"/>
    </location>
</feature>
<keyword evidence="7" id="KW-0675">Receptor</keyword>
<dbReference type="NCBIfam" id="TIGR01782">
    <property type="entry name" value="TonB-Xanth-Caul"/>
    <property type="match status" value="1"/>
</dbReference>
<keyword evidence="4" id="KW-0798">TonB box</keyword>
<gene>
    <name evidence="7" type="ORF">FKG94_15225</name>
</gene>
<feature type="domain" description="TonB-dependent receptor plug" evidence="6">
    <location>
        <begin position="76"/>
        <end position="187"/>
    </location>
</feature>
<dbReference type="AlphaFoldDB" id="A0A545TFG6"/>
<evidence type="ECO:0000313" key="7">
    <source>
        <dbReference type="EMBL" id="TQV75963.1"/>
    </source>
</evidence>
<name>A0A545TFG6_9GAMM</name>
<keyword evidence="2 4" id="KW-0472">Membrane</keyword>
<sequence length="970" mass="107703">MREKKINQLSCDLHRRGSAKVGRHHPKLLSIGVMSSIITVAPVLAQSPGTDSEVDILEEVIVTGHRASMQSAQDFKRDAEQIVDSIKADDIGNLPDRSVAEALQRVPGVTIDRFISVDDPEHVGGEGGGVAVRGLTQVRSEINGRDGFTANGGRSLSFEDVPPELLSAVDVYKNPSADMIEGGLGGTVDLRTRMPFDSESQLATGTLVYSHNNLIEENSPEASFLFSDRWQTGFGEIGFLVDIAYSESKGRVDTIFTRPYFPYDRDGDGVDESFVPRGADWRTVRTDRAREGAYLAFQWRPSGNMEYYATVFRSEYDYNWDEDAFFVQNDPTNLVASDDSVFDSNGTFVRGTLTDPTEGGIPMGSTIRFSERNSKTTDFAIGFNAAFADNWSINADLQYVEATTVGLDSTVATGVLSPFSTIDLSGSGPVEVITDTDYLADLNNYHFAFTMDHQDDNEADQLALRVDVEYTFDDSVLKTFEFGLRHSERDSIVIDTGFNWKPVIQPWMRGWALDGAAPLPTLADFGLQDQVRVNRFSNFYRGDIPVPGAIVAPTRALAEGYPQSYVSLHQAATPFYLCCFSDGSTTFFSPTLVEPSHRNVQDETVESLYFLARFGWDEIGLGGNIGVRFVHTKNIASGFIQYTAPVDAPPSIQEIIGSEDDAIGVKNNYRNTLPSLNLRWEIREGLIGRFAYAKAMRRPDFSTMQSYLNLSASLNAGAPEGSLDINDYSGTAEGGNPNLRPLEAEQFDLSLEYYYSDIGSVWLNFFQKDIDGFIRNEVMIETYNNFDYAVTRPTNQDEAKIDGWEAGWKHFFDFGIGIEASYTRIDSETQSSGVNIPVDTDGTAFDPNGLPYEGLSEASYSTVFIYENQRLSTRLAYTWRDEFLLSVGPNSFNDNTDGIAWQLPVFQEAYGQWDGSIVYKFSENFSVGLQANNLTNEEIVIEGRQINPGRNAKSYSVQDTRYALTLRGTF</sequence>
<proteinExistence type="inferred from homology"/>
<comment type="caution">
    <text evidence="7">The sequence shown here is derived from an EMBL/GenBank/DDBJ whole genome shotgun (WGS) entry which is preliminary data.</text>
</comment>
<reference evidence="7 8" key="1">
    <citation type="submission" date="2019-06" db="EMBL/GenBank/DDBJ databases">
        <title>Whole genome sequence for Cellvibrionaceae sp. R142.</title>
        <authorList>
            <person name="Wang G."/>
        </authorList>
    </citation>
    <scope>NUCLEOTIDE SEQUENCE [LARGE SCALE GENOMIC DNA]</scope>
    <source>
        <strain evidence="7 8">R142</strain>
    </source>
</reference>
<protein>
    <submittedName>
        <fullName evidence="7">TonB-dependent receptor</fullName>
    </submittedName>
</protein>
<evidence type="ECO:0000313" key="8">
    <source>
        <dbReference type="Proteomes" id="UP000319732"/>
    </source>
</evidence>
<dbReference type="Pfam" id="PF00593">
    <property type="entry name" value="TonB_dep_Rec_b-barrel"/>
    <property type="match status" value="1"/>
</dbReference>
<dbReference type="Gene3D" id="2.170.130.10">
    <property type="entry name" value="TonB-dependent receptor, plug domain"/>
    <property type="match status" value="1"/>
</dbReference>
<dbReference type="InterPro" id="IPR012910">
    <property type="entry name" value="Plug_dom"/>
</dbReference>
<dbReference type="Proteomes" id="UP000319732">
    <property type="component" value="Unassembled WGS sequence"/>
</dbReference>
<dbReference type="PANTHER" id="PTHR40980">
    <property type="entry name" value="PLUG DOMAIN-CONTAINING PROTEIN"/>
    <property type="match status" value="1"/>
</dbReference>
<dbReference type="SUPFAM" id="SSF56935">
    <property type="entry name" value="Porins"/>
    <property type="match status" value="1"/>
</dbReference>
<dbReference type="EMBL" id="VHSG01000015">
    <property type="protein sequence ID" value="TQV75963.1"/>
    <property type="molecule type" value="Genomic_DNA"/>
</dbReference>
<evidence type="ECO:0000256" key="1">
    <source>
        <dbReference type="ARBA" id="ARBA00004442"/>
    </source>
</evidence>
<dbReference type="Gene3D" id="2.40.170.20">
    <property type="entry name" value="TonB-dependent receptor, beta-barrel domain"/>
    <property type="match status" value="1"/>
</dbReference>
<evidence type="ECO:0000259" key="6">
    <source>
        <dbReference type="Pfam" id="PF07715"/>
    </source>
</evidence>
<evidence type="ECO:0000256" key="2">
    <source>
        <dbReference type="ARBA" id="ARBA00023136"/>
    </source>
</evidence>
<dbReference type="GO" id="GO:0009279">
    <property type="term" value="C:cell outer membrane"/>
    <property type="evidence" value="ECO:0007669"/>
    <property type="project" value="UniProtKB-SubCell"/>
</dbReference>
<dbReference type="OrthoDB" id="8727862at2"/>
<dbReference type="Pfam" id="PF07715">
    <property type="entry name" value="Plug"/>
    <property type="match status" value="1"/>
</dbReference>
<comment type="similarity">
    <text evidence="4">Belongs to the TonB-dependent receptor family.</text>
</comment>
<dbReference type="PANTHER" id="PTHR40980:SF3">
    <property type="entry name" value="TONB-DEPENDENT RECEPTOR-LIKE BETA-BARREL DOMAIN-CONTAINING PROTEIN"/>
    <property type="match status" value="1"/>
</dbReference>
<accession>A0A545TFG6</accession>
<dbReference type="RefSeq" id="WP_142905171.1">
    <property type="nucleotide sequence ID" value="NZ_ML660095.1"/>
</dbReference>
<evidence type="ECO:0000256" key="4">
    <source>
        <dbReference type="RuleBase" id="RU003357"/>
    </source>
</evidence>
<evidence type="ECO:0000259" key="5">
    <source>
        <dbReference type="Pfam" id="PF00593"/>
    </source>
</evidence>
<evidence type="ECO:0000256" key="3">
    <source>
        <dbReference type="ARBA" id="ARBA00023237"/>
    </source>
</evidence>
<dbReference type="InterPro" id="IPR010104">
    <property type="entry name" value="TonB_rcpt_bac"/>
</dbReference>
<organism evidence="7 8">
    <name type="scientific">Exilibacterium tricleocarpae</name>
    <dbReference type="NCBI Taxonomy" id="2591008"/>
    <lineage>
        <taxon>Bacteria</taxon>
        <taxon>Pseudomonadati</taxon>
        <taxon>Pseudomonadota</taxon>
        <taxon>Gammaproteobacteria</taxon>
        <taxon>Cellvibrionales</taxon>
        <taxon>Cellvibrionaceae</taxon>
        <taxon>Exilibacterium</taxon>
    </lineage>
</organism>
<keyword evidence="3" id="KW-0998">Cell outer membrane</keyword>
<dbReference type="InterPro" id="IPR037066">
    <property type="entry name" value="Plug_dom_sf"/>
</dbReference>
<comment type="subcellular location">
    <subcellularLocation>
        <location evidence="1 4">Cell outer membrane</location>
    </subcellularLocation>
</comment>
<dbReference type="InterPro" id="IPR000531">
    <property type="entry name" value="Beta-barrel_TonB"/>
</dbReference>
<keyword evidence="8" id="KW-1185">Reference proteome</keyword>